<name>A0ABX4TYS5_PSEDL</name>
<protein>
    <recommendedName>
        <fullName evidence="3">Diguanylate cyclase</fullName>
    </recommendedName>
</protein>
<gene>
    <name evidence="1" type="ORF">CXG47_16185</name>
</gene>
<keyword evidence="2" id="KW-1185">Reference proteome</keyword>
<proteinExistence type="predicted"/>
<reference evidence="1 2" key="1">
    <citation type="submission" date="2017-12" db="EMBL/GenBank/DDBJ databases">
        <title>Detection of the carbapenemase gene blaVIM-5 in members of the Pseudomonas putida group isolated from polluted Nigerian wetlands.</title>
        <authorList>
            <person name="Adelowo O."/>
            <person name="Vollmers J."/>
            <person name="Maeusezahl I."/>
            <person name="Kaster A.-K."/>
            <person name="Mueller J.A."/>
        </authorList>
    </citation>
    <scope>NUCLEOTIDE SEQUENCE [LARGE SCALE GENOMIC DNA]</scope>
    <source>
        <strain evidence="1 2">MR69</strain>
    </source>
</reference>
<dbReference type="Proteomes" id="UP000234744">
    <property type="component" value="Unassembled WGS sequence"/>
</dbReference>
<accession>A0ABX4TYS5</accession>
<comment type="caution">
    <text evidence="1">The sequence shown here is derived from an EMBL/GenBank/DDBJ whole genome shotgun (WGS) entry which is preliminary data.</text>
</comment>
<organism evidence="1 2">
    <name type="scientific">Pseudomonas plecoglossicida</name>
    <dbReference type="NCBI Taxonomy" id="70775"/>
    <lineage>
        <taxon>Bacteria</taxon>
        <taxon>Pseudomonadati</taxon>
        <taxon>Pseudomonadota</taxon>
        <taxon>Gammaproteobacteria</taxon>
        <taxon>Pseudomonadales</taxon>
        <taxon>Pseudomonadaceae</taxon>
        <taxon>Pseudomonas</taxon>
    </lineage>
</organism>
<dbReference type="EMBL" id="PJCJ01000009">
    <property type="protein sequence ID" value="PLV13348.1"/>
    <property type="molecule type" value="Genomic_DNA"/>
</dbReference>
<evidence type="ECO:0008006" key="3">
    <source>
        <dbReference type="Google" id="ProtNLM"/>
    </source>
</evidence>
<sequence length="61" mass="6542">MNLQGPYRRQASSHKNRTGLKACAIPVGAGLPAIGPGQAVPTGTTHGFRPVQFLWELACRR</sequence>
<evidence type="ECO:0000313" key="1">
    <source>
        <dbReference type="EMBL" id="PLV13348.1"/>
    </source>
</evidence>
<evidence type="ECO:0000313" key="2">
    <source>
        <dbReference type="Proteomes" id="UP000234744"/>
    </source>
</evidence>